<comment type="caution">
    <text evidence="10">The sequence shown here is derived from an EMBL/GenBank/DDBJ whole genome shotgun (WGS) entry which is preliminary data.</text>
</comment>
<sequence>MRSTTEHTEVSSMLLTGDEDYGQDIVRGVELPAPLPPLSPNHSAHSHFMTKSPASSASGQTALTTRTVAIIKTHALQHRFDIEKRIQEASFEIVKERQMEFDTETDPDTLWELFGEDTDALAEGPVWVYVLERRRAVEVWNTLMGHPDVEVARVEAPNSLRSLYGISGTQNGLMGSADNEIAEIQIASLFASSPPFPTTDLPIEELTERLRLEGHDGEYYDEGYAASNATNTSAHNAPSSSRSGGRASSAGPRSSTGKPLFRARPLPATLDKPDIVPRTTRAAALRAGLQVDATPTLPRAPPSKERLEQTFANVPGHKRKSIIAVASTAAPTIAPRMTKAASLRVNGGHVAGPSASFAPPKAPMLRKRSTTDPAANVEGDEEMTKHGPRKTFEGVPGHKRRESIAVASVKAPTVAPRLNKSAALRQAKEQAPPTSFMFRTSSTPKTPLSRAASQDNLSPSPKPAPVPRPASQASTRLSTVPTTKPTPARSSSVAGVRAPPSSFNGSRVPASGKETPKPTRPGHVRSQTTAANGHVFNGNDDDDDHELDGPTPEPGMQPRSSSTIPPRSSSTVPPASGTSRAKPRPSSIAAPPTIAPRTNRSAALRAAKQEAEQAAAAAAAAKLAAKKPAVKKVPPSSFKAIPV</sequence>
<proteinExistence type="inferred from homology"/>
<evidence type="ECO:0000313" key="11">
    <source>
        <dbReference type="Proteomes" id="UP000284842"/>
    </source>
</evidence>
<name>A0A409VTK3_9AGAR</name>
<dbReference type="InParanoid" id="A0A409VTK3"/>
<dbReference type="PROSITE" id="PS51374">
    <property type="entry name" value="NDPK_LIKE"/>
    <property type="match status" value="1"/>
</dbReference>
<dbReference type="PANTHER" id="PTHR46161">
    <property type="entry name" value="NUCLEOSIDE DIPHOSPHATE KINASE"/>
    <property type="match status" value="1"/>
</dbReference>
<keyword evidence="5" id="KW-0418">Kinase</keyword>
<dbReference type="Pfam" id="PF00334">
    <property type="entry name" value="NDK"/>
    <property type="match status" value="1"/>
</dbReference>
<feature type="compositionally biased region" description="Low complexity" evidence="8">
    <location>
        <begin position="584"/>
        <end position="608"/>
    </location>
</feature>
<dbReference type="SUPFAM" id="SSF54919">
    <property type="entry name" value="Nucleoside diphosphate kinase, NDK"/>
    <property type="match status" value="1"/>
</dbReference>
<evidence type="ECO:0000256" key="7">
    <source>
        <dbReference type="PROSITE-ProRule" id="PRU00706"/>
    </source>
</evidence>
<evidence type="ECO:0000256" key="8">
    <source>
        <dbReference type="SAM" id="MobiDB-lite"/>
    </source>
</evidence>
<dbReference type="Proteomes" id="UP000284842">
    <property type="component" value="Unassembled WGS sequence"/>
</dbReference>
<dbReference type="InterPro" id="IPR036850">
    <property type="entry name" value="NDK-like_dom_sf"/>
</dbReference>
<feature type="region of interest" description="Disordered" evidence="8">
    <location>
        <begin position="352"/>
        <end position="401"/>
    </location>
</feature>
<reference evidence="10 11" key="1">
    <citation type="journal article" date="2018" name="Evol. Lett.">
        <title>Horizontal gene cluster transfer increased hallucinogenic mushroom diversity.</title>
        <authorList>
            <person name="Reynolds H.T."/>
            <person name="Vijayakumar V."/>
            <person name="Gluck-Thaler E."/>
            <person name="Korotkin H.B."/>
            <person name="Matheny P.B."/>
            <person name="Slot J.C."/>
        </authorList>
    </citation>
    <scope>NUCLEOTIDE SEQUENCE [LARGE SCALE GENOMIC DNA]</scope>
    <source>
        <strain evidence="10 11">2629</strain>
    </source>
</reference>
<keyword evidence="4" id="KW-0547">Nucleotide-binding</keyword>
<keyword evidence="6" id="KW-0067">ATP-binding</keyword>
<dbReference type="OrthoDB" id="2162449at2759"/>
<feature type="region of interest" description="Disordered" evidence="8">
    <location>
        <begin position="424"/>
        <end position="608"/>
    </location>
</feature>
<evidence type="ECO:0000256" key="4">
    <source>
        <dbReference type="ARBA" id="ARBA00022741"/>
    </source>
</evidence>
<feature type="compositionally biased region" description="Polar residues" evidence="8">
    <location>
        <begin position="437"/>
        <end position="457"/>
    </location>
</feature>
<dbReference type="Gene3D" id="3.30.70.141">
    <property type="entry name" value="Nucleoside diphosphate kinase-like domain"/>
    <property type="match status" value="1"/>
</dbReference>
<feature type="region of interest" description="Disordered" evidence="8">
    <location>
        <begin position="229"/>
        <end position="273"/>
    </location>
</feature>
<dbReference type="SMART" id="SM00562">
    <property type="entry name" value="NDK"/>
    <property type="match status" value="1"/>
</dbReference>
<comment type="similarity">
    <text evidence="1 7">Belongs to the NDK family.</text>
</comment>
<keyword evidence="3" id="KW-0808">Transferase</keyword>
<gene>
    <name evidence="10" type="ORF">CVT24_001368</name>
</gene>
<evidence type="ECO:0000256" key="6">
    <source>
        <dbReference type="ARBA" id="ARBA00022840"/>
    </source>
</evidence>
<evidence type="ECO:0000256" key="3">
    <source>
        <dbReference type="ARBA" id="ARBA00022679"/>
    </source>
</evidence>
<evidence type="ECO:0000256" key="5">
    <source>
        <dbReference type="ARBA" id="ARBA00022777"/>
    </source>
</evidence>
<evidence type="ECO:0000313" key="10">
    <source>
        <dbReference type="EMBL" id="PPQ69612.1"/>
    </source>
</evidence>
<dbReference type="GO" id="GO:0005524">
    <property type="term" value="F:ATP binding"/>
    <property type="evidence" value="ECO:0007669"/>
    <property type="project" value="UniProtKB-KW"/>
</dbReference>
<feature type="compositionally biased region" description="Low complexity" evidence="8">
    <location>
        <begin position="558"/>
        <end position="574"/>
    </location>
</feature>
<organism evidence="10 11">
    <name type="scientific">Panaeolus cyanescens</name>
    <dbReference type="NCBI Taxonomy" id="181874"/>
    <lineage>
        <taxon>Eukaryota</taxon>
        <taxon>Fungi</taxon>
        <taxon>Dikarya</taxon>
        <taxon>Basidiomycota</taxon>
        <taxon>Agaricomycotina</taxon>
        <taxon>Agaricomycetes</taxon>
        <taxon>Agaricomycetidae</taxon>
        <taxon>Agaricales</taxon>
        <taxon>Agaricineae</taxon>
        <taxon>Galeropsidaceae</taxon>
        <taxon>Panaeolus</taxon>
    </lineage>
</organism>
<protein>
    <recommendedName>
        <fullName evidence="2">Nucleoside diphosphate kinase</fullName>
    </recommendedName>
</protein>
<keyword evidence="11" id="KW-1185">Reference proteome</keyword>
<evidence type="ECO:0000259" key="9">
    <source>
        <dbReference type="SMART" id="SM00562"/>
    </source>
</evidence>
<evidence type="ECO:0000256" key="2">
    <source>
        <dbReference type="ARBA" id="ARBA00017632"/>
    </source>
</evidence>
<dbReference type="GO" id="GO:0016301">
    <property type="term" value="F:kinase activity"/>
    <property type="evidence" value="ECO:0007669"/>
    <property type="project" value="UniProtKB-KW"/>
</dbReference>
<accession>A0A409VTK3</accession>
<feature type="domain" description="Nucleoside diphosphate kinase-like" evidence="9">
    <location>
        <begin position="64"/>
        <end position="197"/>
    </location>
</feature>
<evidence type="ECO:0000256" key="1">
    <source>
        <dbReference type="ARBA" id="ARBA00008142"/>
    </source>
</evidence>
<dbReference type="AlphaFoldDB" id="A0A409VTK3"/>
<dbReference type="EMBL" id="NHTK01005980">
    <property type="protein sequence ID" value="PPQ69612.1"/>
    <property type="molecule type" value="Genomic_DNA"/>
</dbReference>
<dbReference type="PANTHER" id="PTHR46161:SF3">
    <property type="entry name" value="NUCLEOSIDE DIPHOSPHATE KINASE DDB_G0292928-RELATED"/>
    <property type="match status" value="1"/>
</dbReference>
<dbReference type="InterPro" id="IPR034907">
    <property type="entry name" value="NDK-like_dom"/>
</dbReference>
<comment type="caution">
    <text evidence="7">Lacks conserved residue(s) required for the propagation of feature annotation.</text>
</comment>
<dbReference type="STRING" id="181874.A0A409VTK3"/>
<feature type="compositionally biased region" description="Low complexity" evidence="8">
    <location>
        <begin position="229"/>
        <end position="255"/>
    </location>
</feature>
<feature type="compositionally biased region" description="Polar residues" evidence="8">
    <location>
        <begin position="472"/>
        <end position="493"/>
    </location>
</feature>